<feature type="transmembrane region" description="Helical" evidence="13">
    <location>
        <begin position="124"/>
        <end position="148"/>
    </location>
</feature>
<keyword evidence="9 13" id="KW-1133">Transmembrane helix</keyword>
<keyword evidence="3" id="KW-1003">Cell membrane</keyword>
<dbReference type="Pfam" id="PF00560">
    <property type="entry name" value="LRR_1"/>
    <property type="match status" value="3"/>
</dbReference>
<proteinExistence type="inferred from homology"/>
<dbReference type="GeneID" id="111276267"/>
<comment type="subcellular location">
    <subcellularLocation>
        <location evidence="1">Cell membrane</location>
        <topology evidence="1">Single-pass type I membrane protein</topology>
    </subcellularLocation>
</comment>
<dbReference type="PRINTS" id="PR00019">
    <property type="entry name" value="LEURICHRPT"/>
</dbReference>
<comment type="similarity">
    <text evidence="2">Belongs to the RLP family.</text>
</comment>
<evidence type="ECO:0000256" key="4">
    <source>
        <dbReference type="ARBA" id="ARBA00022553"/>
    </source>
</evidence>
<keyword evidence="11" id="KW-0675">Receptor</keyword>
<evidence type="ECO:0000256" key="10">
    <source>
        <dbReference type="ARBA" id="ARBA00023136"/>
    </source>
</evidence>
<protein>
    <submittedName>
        <fullName evidence="15">Serine/threonine-protein kinase BRI1-like 1</fullName>
    </submittedName>
</protein>
<evidence type="ECO:0000256" key="3">
    <source>
        <dbReference type="ARBA" id="ARBA00022475"/>
    </source>
</evidence>
<sequence>MRRLKIELELRKAYAVSHSDFSNNRFYRGIPDAVVELHGLLVLNLSHYNLTGPIPSSFGMLILLQNNLVGPISHGKQFDTFDNDSYSGNLAWCGLPLSKKCGNDKGPKPPTPVFVEDEGSAMPFIWKLAMMGYGCGLVFGLSMGYIVFTTGRPWWFVRTIERDWQKNVTSGDRTEFEEDTHPTSIESGWKELGELISLQMLNFFHNNFAGPIPPSLGNMVALESLDLSSNKLGGRIPSQLTNLTFLAVLNLSENNLVGPIPHGNQFDTFDNDSYSGNLGLCGLPLSKQCDNRG</sequence>
<name>A0A6P5WP32_DURZI</name>
<evidence type="ECO:0000256" key="6">
    <source>
        <dbReference type="ARBA" id="ARBA00022692"/>
    </source>
</evidence>
<dbReference type="SUPFAM" id="SSF52058">
    <property type="entry name" value="L domain-like"/>
    <property type="match status" value="1"/>
</dbReference>
<keyword evidence="12" id="KW-0325">Glycoprotein</keyword>
<organism evidence="14 15">
    <name type="scientific">Durio zibethinus</name>
    <name type="common">Durian</name>
    <dbReference type="NCBI Taxonomy" id="66656"/>
    <lineage>
        <taxon>Eukaryota</taxon>
        <taxon>Viridiplantae</taxon>
        <taxon>Streptophyta</taxon>
        <taxon>Embryophyta</taxon>
        <taxon>Tracheophyta</taxon>
        <taxon>Spermatophyta</taxon>
        <taxon>Magnoliopsida</taxon>
        <taxon>eudicotyledons</taxon>
        <taxon>Gunneridae</taxon>
        <taxon>Pentapetalae</taxon>
        <taxon>rosids</taxon>
        <taxon>malvids</taxon>
        <taxon>Malvales</taxon>
        <taxon>Malvaceae</taxon>
        <taxon>Helicteroideae</taxon>
        <taxon>Durio</taxon>
    </lineage>
</organism>
<dbReference type="GO" id="GO:0005886">
    <property type="term" value="C:plasma membrane"/>
    <property type="evidence" value="ECO:0007669"/>
    <property type="project" value="UniProtKB-SubCell"/>
</dbReference>
<dbReference type="RefSeq" id="XP_022717769.1">
    <property type="nucleotide sequence ID" value="XM_022862034.1"/>
</dbReference>
<evidence type="ECO:0000256" key="12">
    <source>
        <dbReference type="ARBA" id="ARBA00023180"/>
    </source>
</evidence>
<evidence type="ECO:0000256" key="1">
    <source>
        <dbReference type="ARBA" id="ARBA00004251"/>
    </source>
</evidence>
<evidence type="ECO:0000313" key="15">
    <source>
        <dbReference type="RefSeq" id="XP_022717769.1"/>
    </source>
</evidence>
<reference evidence="15" key="1">
    <citation type="submission" date="2025-08" db="UniProtKB">
        <authorList>
            <consortium name="RefSeq"/>
        </authorList>
    </citation>
    <scope>IDENTIFICATION</scope>
    <source>
        <tissue evidence="15">Fruit stalk</tissue>
    </source>
</reference>
<dbReference type="PANTHER" id="PTHR27004">
    <property type="entry name" value="RECEPTOR-LIKE PROTEIN 12 ISOFORM X1"/>
    <property type="match status" value="1"/>
</dbReference>
<accession>A0A6P5WP32</accession>
<keyword evidence="6 13" id="KW-0812">Transmembrane</keyword>
<keyword evidence="5" id="KW-0433">Leucine-rich repeat</keyword>
<gene>
    <name evidence="15" type="primary">LOC111276267</name>
</gene>
<keyword evidence="14" id="KW-1185">Reference proteome</keyword>
<evidence type="ECO:0000256" key="2">
    <source>
        <dbReference type="ARBA" id="ARBA00009592"/>
    </source>
</evidence>
<dbReference type="InterPro" id="IPR001611">
    <property type="entry name" value="Leu-rich_rpt"/>
</dbReference>
<evidence type="ECO:0000256" key="5">
    <source>
        <dbReference type="ARBA" id="ARBA00022614"/>
    </source>
</evidence>
<evidence type="ECO:0000256" key="9">
    <source>
        <dbReference type="ARBA" id="ARBA00022989"/>
    </source>
</evidence>
<keyword evidence="10 13" id="KW-0472">Membrane</keyword>
<dbReference type="KEGG" id="dzi:111276267"/>
<dbReference type="FunFam" id="3.80.10.10:FF:000722">
    <property type="entry name" value="Leucine-rich repeat receptor-like protein kinase"/>
    <property type="match status" value="1"/>
</dbReference>
<dbReference type="Proteomes" id="UP000515121">
    <property type="component" value="Unplaced"/>
</dbReference>
<dbReference type="AlphaFoldDB" id="A0A6P5WP32"/>
<keyword evidence="7" id="KW-0732">Signal</keyword>
<keyword evidence="4" id="KW-0597">Phosphoprotein</keyword>
<evidence type="ECO:0000256" key="13">
    <source>
        <dbReference type="SAM" id="Phobius"/>
    </source>
</evidence>
<evidence type="ECO:0000313" key="14">
    <source>
        <dbReference type="Proteomes" id="UP000515121"/>
    </source>
</evidence>
<dbReference type="InterPro" id="IPR032675">
    <property type="entry name" value="LRR_dom_sf"/>
</dbReference>
<evidence type="ECO:0000256" key="8">
    <source>
        <dbReference type="ARBA" id="ARBA00022737"/>
    </source>
</evidence>
<dbReference type="PANTHER" id="PTHR27004:SF208">
    <property type="entry name" value="LRR RECEPTOR-LIKE SERINE_THREONINE-PROTEIN KINASE GSO2"/>
    <property type="match status" value="1"/>
</dbReference>
<dbReference type="OrthoDB" id="544346at2759"/>
<dbReference type="Gene3D" id="3.80.10.10">
    <property type="entry name" value="Ribonuclease Inhibitor"/>
    <property type="match status" value="2"/>
</dbReference>
<keyword evidence="8" id="KW-0677">Repeat</keyword>
<evidence type="ECO:0000256" key="7">
    <source>
        <dbReference type="ARBA" id="ARBA00022729"/>
    </source>
</evidence>
<evidence type="ECO:0000256" key="11">
    <source>
        <dbReference type="ARBA" id="ARBA00023170"/>
    </source>
</evidence>